<dbReference type="SMART" id="SM00530">
    <property type="entry name" value="HTH_XRE"/>
    <property type="match status" value="1"/>
</dbReference>
<sequence length="743" mass="80325">MRRCRRPPWSTRSRERRFRSTRTNPWCGTDGRNHAFRSARVAGPHSTRPTRVARRNRKGAGKVMPPITHRDIATIVRTARVRRGVSQRAVAERSGLSLRTLREIEQGRVRAPRASSLQRLAEVLDEPVLCPDPGPAESGPAAHAAQEPLALQILGRLAVRRGPAEVTAGTPKQQSLLGLLALRANQPVDRDEITNVLWGDDIPDSFGQLIHTYVYRIRQLLGTHAGGEATPALLVRRSSGYELIVSQETHLDLLWFRRCVRLAGQAREAEQPERETALLEEALTLWRGLVLEGMGAGLTDHPVAAEALHQRVTSALRLADLVLPRGRYEDVIDHLGPIARDNPVHEGVHARLVTALAGSGQRATALEVFAAVDRRLRNDSGIGAGDELRRAQSAILRTDEEAAPRPAARRPAGEPVRPFQMPPGIRDYVDRPEQQRILHHLTGRGPQVAFGAAPIAALYGPVGVGKSILAARVAASSRPTFRDGVLHGELDSAAPGEVRLLLGRFLTALGVPGEALPESLPARTSLYRNLLAKRQLLVVLDGAPGEQAVRPFVPGGVSSALLVCSREPLSGLEGARHFRITPFDADQAAALLASVTGEGRVRAERGAADRITALCGGLPLAVRVAGMRLAARPHWPLSRLAERLEDPRQRLDELVMGDLDVAGRITRALPETGSTLGDAVSRLVSSAASFTIAATAGLLGCSPREAEDVLEALVDRQVLEGPARSGGEYAFLPLTRLAAQRRE</sequence>
<dbReference type="InterPro" id="IPR027417">
    <property type="entry name" value="P-loop_NTPase"/>
</dbReference>
<evidence type="ECO:0000256" key="3">
    <source>
        <dbReference type="ARBA" id="ARBA00023015"/>
    </source>
</evidence>
<feature type="DNA-binding region" description="OmpR/PhoB-type" evidence="6">
    <location>
        <begin position="140"/>
        <end position="245"/>
    </location>
</feature>
<dbReference type="Proteomes" id="UP000268329">
    <property type="component" value="Chromosome"/>
</dbReference>
<dbReference type="GO" id="GO:0006355">
    <property type="term" value="P:regulation of DNA-templated transcription"/>
    <property type="evidence" value="ECO:0007669"/>
    <property type="project" value="InterPro"/>
</dbReference>
<evidence type="ECO:0000259" key="8">
    <source>
        <dbReference type="PROSITE" id="PS50943"/>
    </source>
</evidence>
<feature type="compositionally biased region" description="Low complexity" evidence="7">
    <location>
        <begin position="404"/>
        <end position="418"/>
    </location>
</feature>
<feature type="region of interest" description="Disordered" evidence="7">
    <location>
        <begin position="1"/>
        <end position="24"/>
    </location>
</feature>
<accession>A0A3G2JDH1</accession>
<evidence type="ECO:0000259" key="9">
    <source>
        <dbReference type="PROSITE" id="PS51755"/>
    </source>
</evidence>
<dbReference type="PANTHER" id="PTHR35807:SF1">
    <property type="entry name" value="TRANSCRIPTIONAL REGULATOR REDD"/>
    <property type="match status" value="1"/>
</dbReference>
<keyword evidence="5" id="KW-0804">Transcription</keyword>
<dbReference type="InterPro" id="IPR010982">
    <property type="entry name" value="Lambda_DNA-bd_dom_sf"/>
</dbReference>
<gene>
    <name evidence="10" type="ORF">D9753_11375</name>
</gene>
<evidence type="ECO:0000256" key="6">
    <source>
        <dbReference type="PROSITE-ProRule" id="PRU01091"/>
    </source>
</evidence>
<dbReference type="KEGG" id="sdd:D9753_11375"/>
<dbReference type="OrthoDB" id="581105at2"/>
<dbReference type="Pfam" id="PF03704">
    <property type="entry name" value="BTAD"/>
    <property type="match status" value="1"/>
</dbReference>
<dbReference type="GO" id="GO:0003677">
    <property type="term" value="F:DNA binding"/>
    <property type="evidence" value="ECO:0007669"/>
    <property type="project" value="UniProtKB-UniRule"/>
</dbReference>
<dbReference type="SMART" id="SM01043">
    <property type="entry name" value="BTAD"/>
    <property type="match status" value="1"/>
</dbReference>
<reference evidence="10 11" key="1">
    <citation type="submission" date="2018-10" db="EMBL/GenBank/DDBJ databases">
        <title>The genome of Streptomyces dangxiongensis Z022.</title>
        <authorList>
            <person name="Zhang B."/>
        </authorList>
    </citation>
    <scope>NUCLEOTIDE SEQUENCE [LARGE SCALE GENOMIC DNA]</scope>
    <source>
        <strain evidence="10 11">Z022</strain>
    </source>
</reference>
<dbReference type="EMBL" id="CP033073">
    <property type="protein sequence ID" value="AYN39415.1"/>
    <property type="molecule type" value="Genomic_DNA"/>
</dbReference>
<evidence type="ECO:0000313" key="10">
    <source>
        <dbReference type="EMBL" id="AYN39415.1"/>
    </source>
</evidence>
<dbReference type="PANTHER" id="PTHR35807">
    <property type="entry name" value="TRANSCRIPTIONAL REGULATOR REDD-RELATED"/>
    <property type="match status" value="1"/>
</dbReference>
<dbReference type="PRINTS" id="PR00364">
    <property type="entry name" value="DISEASERSIST"/>
</dbReference>
<dbReference type="Gene3D" id="1.10.260.40">
    <property type="entry name" value="lambda repressor-like DNA-binding domains"/>
    <property type="match status" value="1"/>
</dbReference>
<dbReference type="InterPro" id="IPR016032">
    <property type="entry name" value="Sig_transdc_resp-reg_C-effctor"/>
</dbReference>
<name>A0A3G2JDH1_9ACTN</name>
<dbReference type="Gene3D" id="3.40.50.300">
    <property type="entry name" value="P-loop containing nucleotide triphosphate hydrolases"/>
    <property type="match status" value="1"/>
</dbReference>
<evidence type="ECO:0000256" key="5">
    <source>
        <dbReference type="ARBA" id="ARBA00023163"/>
    </source>
</evidence>
<organism evidence="10 11">
    <name type="scientific">Streptomyces dangxiongensis</name>
    <dbReference type="NCBI Taxonomy" id="1442032"/>
    <lineage>
        <taxon>Bacteria</taxon>
        <taxon>Bacillati</taxon>
        <taxon>Actinomycetota</taxon>
        <taxon>Actinomycetes</taxon>
        <taxon>Kitasatosporales</taxon>
        <taxon>Streptomycetaceae</taxon>
        <taxon>Streptomyces</taxon>
    </lineage>
</organism>
<dbReference type="InterPro" id="IPR051677">
    <property type="entry name" value="AfsR-DnrI-RedD_regulator"/>
</dbReference>
<dbReference type="CDD" id="cd15831">
    <property type="entry name" value="BTAD"/>
    <property type="match status" value="1"/>
</dbReference>
<dbReference type="InterPro" id="IPR001867">
    <property type="entry name" value="OmpR/PhoB-type_DNA-bd"/>
</dbReference>
<dbReference type="InterPro" id="IPR005158">
    <property type="entry name" value="BTAD"/>
</dbReference>
<protein>
    <submittedName>
        <fullName evidence="10">Helix-turn-helix domain-containing protein</fullName>
    </submittedName>
</protein>
<dbReference type="Gene3D" id="1.10.10.10">
    <property type="entry name" value="Winged helix-like DNA-binding domain superfamily/Winged helix DNA-binding domain"/>
    <property type="match status" value="1"/>
</dbReference>
<keyword evidence="11" id="KW-1185">Reference proteome</keyword>
<dbReference type="Pfam" id="PF01381">
    <property type="entry name" value="HTH_3"/>
    <property type="match status" value="1"/>
</dbReference>
<comment type="similarity">
    <text evidence="1">Belongs to the AfsR/DnrI/RedD regulatory family.</text>
</comment>
<dbReference type="Pfam" id="PF00486">
    <property type="entry name" value="Trans_reg_C"/>
    <property type="match status" value="1"/>
</dbReference>
<dbReference type="PROSITE" id="PS50943">
    <property type="entry name" value="HTH_CROC1"/>
    <property type="match status" value="1"/>
</dbReference>
<dbReference type="PROSITE" id="PS51755">
    <property type="entry name" value="OMPR_PHOB"/>
    <property type="match status" value="1"/>
</dbReference>
<evidence type="ECO:0000256" key="4">
    <source>
        <dbReference type="ARBA" id="ARBA00023125"/>
    </source>
</evidence>
<dbReference type="AlphaFoldDB" id="A0A3G2JDH1"/>
<dbReference type="InterPro" id="IPR001387">
    <property type="entry name" value="Cro/C1-type_HTH"/>
</dbReference>
<feature type="domain" description="OmpR/PhoB-type" evidence="9">
    <location>
        <begin position="140"/>
        <end position="245"/>
    </location>
</feature>
<proteinExistence type="inferred from homology"/>
<dbReference type="InterPro" id="IPR036388">
    <property type="entry name" value="WH-like_DNA-bd_sf"/>
</dbReference>
<dbReference type="SUPFAM" id="SSF46894">
    <property type="entry name" value="C-terminal effector domain of the bipartite response regulators"/>
    <property type="match status" value="1"/>
</dbReference>
<dbReference type="InterPro" id="IPR011990">
    <property type="entry name" value="TPR-like_helical_dom_sf"/>
</dbReference>
<keyword evidence="2" id="KW-0902">Two-component regulatory system</keyword>
<dbReference type="GO" id="GO:0000160">
    <property type="term" value="P:phosphorelay signal transduction system"/>
    <property type="evidence" value="ECO:0007669"/>
    <property type="project" value="UniProtKB-KW"/>
</dbReference>
<evidence type="ECO:0000256" key="1">
    <source>
        <dbReference type="ARBA" id="ARBA00005820"/>
    </source>
</evidence>
<keyword evidence="4 6" id="KW-0238">DNA-binding</keyword>
<feature type="region of interest" description="Disordered" evidence="7">
    <location>
        <begin position="399"/>
        <end position="422"/>
    </location>
</feature>
<evidence type="ECO:0000313" key="11">
    <source>
        <dbReference type="Proteomes" id="UP000268329"/>
    </source>
</evidence>
<dbReference type="SMART" id="SM00862">
    <property type="entry name" value="Trans_reg_C"/>
    <property type="match status" value="1"/>
</dbReference>
<dbReference type="Gene3D" id="1.25.40.10">
    <property type="entry name" value="Tetratricopeptide repeat domain"/>
    <property type="match status" value="1"/>
</dbReference>
<dbReference type="SUPFAM" id="SSF47413">
    <property type="entry name" value="lambda repressor-like DNA-binding domains"/>
    <property type="match status" value="1"/>
</dbReference>
<dbReference type="SUPFAM" id="SSF52540">
    <property type="entry name" value="P-loop containing nucleoside triphosphate hydrolases"/>
    <property type="match status" value="1"/>
</dbReference>
<keyword evidence="3" id="KW-0805">Transcription regulation</keyword>
<evidence type="ECO:0000256" key="7">
    <source>
        <dbReference type="SAM" id="MobiDB-lite"/>
    </source>
</evidence>
<dbReference type="SUPFAM" id="SSF48452">
    <property type="entry name" value="TPR-like"/>
    <property type="match status" value="1"/>
</dbReference>
<feature type="domain" description="HTH cro/C1-type" evidence="8">
    <location>
        <begin position="76"/>
        <end position="130"/>
    </location>
</feature>
<evidence type="ECO:0000256" key="2">
    <source>
        <dbReference type="ARBA" id="ARBA00023012"/>
    </source>
</evidence>
<dbReference type="CDD" id="cd00093">
    <property type="entry name" value="HTH_XRE"/>
    <property type="match status" value="1"/>
</dbReference>